<dbReference type="Pfam" id="PF13424">
    <property type="entry name" value="TPR_12"/>
    <property type="match status" value="1"/>
</dbReference>
<dbReference type="SUPFAM" id="SSF48452">
    <property type="entry name" value="TPR-like"/>
    <property type="match status" value="1"/>
</dbReference>
<evidence type="ECO:0000313" key="1">
    <source>
        <dbReference type="EMBL" id="SCF47213.1"/>
    </source>
</evidence>
<dbReference type="Gene3D" id="1.25.40.10">
    <property type="entry name" value="Tetratricopeptide repeat domain"/>
    <property type="match status" value="1"/>
</dbReference>
<sequence length="117" mass="12989">MHRLAVAGRQAEIARHVGKRVCRVWLRTSRFAAVEAMATATLTLGPDAGAFYDRGWARSSTGRPWLALEDFQQALTRYQQAGDRGNEATTLNNIGSVYNGLGDRQQALHHYHQALPI</sequence>
<dbReference type="Proteomes" id="UP000183585">
    <property type="component" value="Unassembled WGS sequence"/>
</dbReference>
<proteinExistence type="predicted"/>
<evidence type="ECO:0000313" key="2">
    <source>
        <dbReference type="Proteomes" id="UP000183585"/>
    </source>
</evidence>
<name>A0A1C5APZ8_9ACTN</name>
<gene>
    <name evidence="1" type="ORF">GA0070563_1162</name>
</gene>
<organism evidence="1 2">
    <name type="scientific">Micromonospora carbonacea</name>
    <dbReference type="NCBI Taxonomy" id="47853"/>
    <lineage>
        <taxon>Bacteria</taxon>
        <taxon>Bacillati</taxon>
        <taxon>Actinomycetota</taxon>
        <taxon>Actinomycetes</taxon>
        <taxon>Micromonosporales</taxon>
        <taxon>Micromonosporaceae</taxon>
        <taxon>Micromonospora</taxon>
    </lineage>
</organism>
<dbReference type="EMBL" id="FMCT01000016">
    <property type="protein sequence ID" value="SCF47213.1"/>
    <property type="molecule type" value="Genomic_DNA"/>
</dbReference>
<dbReference type="InterPro" id="IPR011990">
    <property type="entry name" value="TPR-like_helical_dom_sf"/>
</dbReference>
<accession>A0A1C5APZ8</accession>
<feature type="non-terminal residue" evidence="1">
    <location>
        <position position="117"/>
    </location>
</feature>
<reference evidence="2" key="1">
    <citation type="submission" date="2016-06" db="EMBL/GenBank/DDBJ databases">
        <authorList>
            <person name="Varghese N."/>
            <person name="Submissions Spin"/>
        </authorList>
    </citation>
    <scope>NUCLEOTIDE SEQUENCE [LARGE SCALE GENOMIC DNA]</scope>
    <source>
        <strain evidence="2">DSM 43168</strain>
    </source>
</reference>
<dbReference type="AlphaFoldDB" id="A0A1C5APZ8"/>
<protein>
    <submittedName>
        <fullName evidence="1">Tetratricopeptide repeat-containing protein</fullName>
    </submittedName>
</protein>
<dbReference type="RefSeq" id="WP_256095844.1">
    <property type="nucleotide sequence ID" value="NZ_FMCT01000016.1"/>
</dbReference>
<keyword evidence="2" id="KW-1185">Reference proteome</keyword>
<dbReference type="PROSITE" id="PS50293">
    <property type="entry name" value="TPR_REGION"/>
    <property type="match status" value="1"/>
</dbReference>